<evidence type="ECO:0000313" key="4">
    <source>
        <dbReference type="Proteomes" id="UP000325563"/>
    </source>
</evidence>
<feature type="domain" description="Histidine kinase/HSP90-like ATPase" evidence="2">
    <location>
        <begin position="10"/>
        <end position="122"/>
    </location>
</feature>
<dbReference type="InterPro" id="IPR003594">
    <property type="entry name" value="HATPase_dom"/>
</dbReference>
<dbReference type="CDD" id="cd16936">
    <property type="entry name" value="HATPase_RsbW-like"/>
    <property type="match status" value="1"/>
</dbReference>
<reference evidence="3 4" key="1">
    <citation type="submission" date="2017-09" db="EMBL/GenBank/DDBJ databases">
        <authorList>
            <person name="Lee N."/>
            <person name="Cho B.-K."/>
        </authorList>
    </citation>
    <scope>NUCLEOTIDE SEQUENCE [LARGE SCALE GENOMIC DNA]</scope>
    <source>
        <strain evidence="3 4">ATCC 27476</strain>
    </source>
</reference>
<keyword evidence="3" id="KW-0067">ATP-binding</keyword>
<evidence type="ECO:0000256" key="1">
    <source>
        <dbReference type="ARBA" id="ARBA00022527"/>
    </source>
</evidence>
<keyword evidence="1" id="KW-0723">Serine/threonine-protein kinase</keyword>
<dbReference type="PANTHER" id="PTHR35526">
    <property type="entry name" value="ANTI-SIGMA-F FACTOR RSBW-RELATED"/>
    <property type="match status" value="1"/>
</dbReference>
<dbReference type="InterPro" id="IPR050267">
    <property type="entry name" value="Anti-sigma-factor_SerPK"/>
</dbReference>
<dbReference type="Pfam" id="PF13581">
    <property type="entry name" value="HATPase_c_2"/>
    <property type="match status" value="1"/>
</dbReference>
<accession>A0A5J6JAB8</accession>
<keyword evidence="1" id="KW-0418">Kinase</keyword>
<dbReference type="SUPFAM" id="SSF55874">
    <property type="entry name" value="ATPase domain of HSP90 chaperone/DNA topoisomerase II/histidine kinase"/>
    <property type="match status" value="1"/>
</dbReference>
<keyword evidence="1" id="KW-0808">Transferase</keyword>
<dbReference type="AlphaFoldDB" id="A0A5J6JAB8"/>
<dbReference type="GO" id="GO:0004674">
    <property type="term" value="F:protein serine/threonine kinase activity"/>
    <property type="evidence" value="ECO:0007669"/>
    <property type="project" value="UniProtKB-KW"/>
</dbReference>
<dbReference type="GO" id="GO:0005524">
    <property type="term" value="F:ATP binding"/>
    <property type="evidence" value="ECO:0007669"/>
    <property type="project" value="UniProtKB-KW"/>
</dbReference>
<name>A0A5J6JAB8_STRVI</name>
<dbReference type="PANTHER" id="PTHR35526:SF3">
    <property type="entry name" value="ANTI-SIGMA-F FACTOR RSBW"/>
    <property type="match status" value="1"/>
</dbReference>
<dbReference type="KEGG" id="svn:CP980_24755"/>
<protein>
    <submittedName>
        <fullName evidence="3">ATP-binding protein</fullName>
    </submittedName>
</protein>
<dbReference type="RefSeq" id="WP_132760717.1">
    <property type="nucleotide sequence ID" value="NZ_CP023692.1"/>
</dbReference>
<sequence>MSSSTEQRFPRARASARAVRQFVGDTLAGWGVSDRRDDMRLCASEMAANAVLHGAPPGREFSVRLTREREGMWIEVRDSGPGRPMLWRPGSEVERGRGLWLVGVLADEFEVREEVVGKTVRAGFKLARD</sequence>
<dbReference type="Proteomes" id="UP000325563">
    <property type="component" value="Chromosome"/>
</dbReference>
<organism evidence="3 4">
    <name type="scientific">Streptomyces vinaceus</name>
    <dbReference type="NCBI Taxonomy" id="1960"/>
    <lineage>
        <taxon>Bacteria</taxon>
        <taxon>Bacillati</taxon>
        <taxon>Actinomycetota</taxon>
        <taxon>Actinomycetes</taxon>
        <taxon>Kitasatosporales</taxon>
        <taxon>Streptomycetaceae</taxon>
        <taxon>Streptomyces</taxon>
    </lineage>
</organism>
<keyword evidence="4" id="KW-1185">Reference proteome</keyword>
<evidence type="ECO:0000313" key="3">
    <source>
        <dbReference type="EMBL" id="QEV47869.1"/>
    </source>
</evidence>
<dbReference type="InterPro" id="IPR036890">
    <property type="entry name" value="HATPase_C_sf"/>
</dbReference>
<dbReference type="Gene3D" id="3.30.565.10">
    <property type="entry name" value="Histidine kinase-like ATPase, C-terminal domain"/>
    <property type="match status" value="1"/>
</dbReference>
<gene>
    <name evidence="3" type="ORF">CP980_24755</name>
</gene>
<dbReference type="GeneID" id="95613756"/>
<dbReference type="EMBL" id="CP023692">
    <property type="protein sequence ID" value="QEV47869.1"/>
    <property type="molecule type" value="Genomic_DNA"/>
</dbReference>
<proteinExistence type="predicted"/>
<keyword evidence="3" id="KW-0547">Nucleotide-binding</keyword>
<evidence type="ECO:0000259" key="2">
    <source>
        <dbReference type="Pfam" id="PF13581"/>
    </source>
</evidence>